<accession>A0A316FZQ3</accession>
<dbReference type="CDD" id="cd06261">
    <property type="entry name" value="TM_PBP2"/>
    <property type="match status" value="1"/>
</dbReference>
<dbReference type="PANTHER" id="PTHR30425">
    <property type="entry name" value="PHOSPHATE TRANSPORT SYSTEM PERMEASE PROTEIN PST"/>
    <property type="match status" value="1"/>
</dbReference>
<keyword evidence="5 10" id="KW-0592">Phosphate transport</keyword>
<dbReference type="NCBIfam" id="TIGR02138">
    <property type="entry name" value="phosphate_pstC"/>
    <property type="match status" value="1"/>
</dbReference>
<dbReference type="InterPro" id="IPR051124">
    <property type="entry name" value="Phosphate_Transport_Permease"/>
</dbReference>
<protein>
    <recommendedName>
        <fullName evidence="10">Phosphate transport system permease protein</fullName>
    </recommendedName>
</protein>
<dbReference type="GO" id="GO:0005886">
    <property type="term" value="C:plasma membrane"/>
    <property type="evidence" value="ECO:0007669"/>
    <property type="project" value="UniProtKB-SubCell"/>
</dbReference>
<evidence type="ECO:0000313" key="13">
    <source>
        <dbReference type="Proteomes" id="UP000245790"/>
    </source>
</evidence>
<dbReference type="OrthoDB" id="9807065at2"/>
<name>A0A316FZQ3_9GAMM</name>
<keyword evidence="3 9" id="KW-0813">Transport</keyword>
<dbReference type="SUPFAM" id="SSF161098">
    <property type="entry name" value="MetI-like"/>
    <property type="match status" value="1"/>
</dbReference>
<gene>
    <name evidence="12" type="ORF">C8D97_102273</name>
</gene>
<feature type="transmembrane region" description="Helical" evidence="9">
    <location>
        <begin position="153"/>
        <end position="175"/>
    </location>
</feature>
<evidence type="ECO:0000256" key="3">
    <source>
        <dbReference type="ARBA" id="ARBA00022448"/>
    </source>
</evidence>
<evidence type="ECO:0000256" key="6">
    <source>
        <dbReference type="ARBA" id="ARBA00022692"/>
    </source>
</evidence>
<evidence type="ECO:0000256" key="1">
    <source>
        <dbReference type="ARBA" id="ARBA00004651"/>
    </source>
</evidence>
<keyword evidence="7 9" id="KW-1133">Transmembrane helix</keyword>
<comment type="similarity">
    <text evidence="2 10">Belongs to the binding-protein-dependent transport system permease family. CysTW subfamily.</text>
</comment>
<comment type="function">
    <text evidence="10">Part of the binding-protein-dependent transport system for phosphate; probably responsible for the translocation of the substrate across the membrane.</text>
</comment>
<keyword evidence="13" id="KW-1185">Reference proteome</keyword>
<dbReference type="PANTHER" id="PTHR30425:SF1">
    <property type="entry name" value="PHOSPHATE TRANSPORT SYSTEM PERMEASE PROTEIN PSTC"/>
    <property type="match status" value="1"/>
</dbReference>
<sequence>MHTRSNNDKAIYRKTITDRIFWSVIAVGAVIASLIMVLIVIFLVVESYDFIDRVGVLHFVTDDGWWPLDQLYNLTPMLVASLGVSFGALAIASPLAIIFSVYCVFYNKGWWQGFFERIVDVTAAIPTVIYGFWGLMVVVPIMNKFTSHGVNLFSGMLVLAMMIFPTIAMLTTSALKSVPFNQIQGATALGVRRSSLIKKIALPHAKPGIVMAMILGITRAIGETMVVLMLCGNVVQFPSSLFDPTRTLTANIALEMPYAMGDHRSSLFVTGLMVLIVVSILVIISEVYANRKRTMNH</sequence>
<dbReference type="Proteomes" id="UP000245790">
    <property type="component" value="Unassembled WGS sequence"/>
</dbReference>
<dbReference type="InterPro" id="IPR035906">
    <property type="entry name" value="MetI-like_sf"/>
</dbReference>
<dbReference type="AlphaFoldDB" id="A0A316FZQ3"/>
<keyword evidence="4" id="KW-1003">Cell membrane</keyword>
<evidence type="ECO:0000256" key="8">
    <source>
        <dbReference type="ARBA" id="ARBA00023136"/>
    </source>
</evidence>
<dbReference type="PROSITE" id="PS50928">
    <property type="entry name" value="ABC_TM1"/>
    <property type="match status" value="1"/>
</dbReference>
<keyword evidence="10" id="KW-0997">Cell inner membrane</keyword>
<comment type="caution">
    <text evidence="12">The sequence shown here is derived from an EMBL/GenBank/DDBJ whole genome shotgun (WGS) entry which is preliminary data.</text>
</comment>
<evidence type="ECO:0000256" key="9">
    <source>
        <dbReference type="RuleBase" id="RU363032"/>
    </source>
</evidence>
<proteinExistence type="inferred from homology"/>
<feature type="transmembrane region" description="Helical" evidence="9">
    <location>
        <begin position="118"/>
        <end position="141"/>
    </location>
</feature>
<dbReference type="InterPro" id="IPR011864">
    <property type="entry name" value="Phosphate_PstC"/>
</dbReference>
<evidence type="ECO:0000256" key="4">
    <source>
        <dbReference type="ARBA" id="ARBA00022475"/>
    </source>
</evidence>
<dbReference type="Gene3D" id="1.10.3720.10">
    <property type="entry name" value="MetI-like"/>
    <property type="match status" value="1"/>
</dbReference>
<evidence type="ECO:0000256" key="5">
    <source>
        <dbReference type="ARBA" id="ARBA00022592"/>
    </source>
</evidence>
<evidence type="ECO:0000256" key="10">
    <source>
        <dbReference type="RuleBase" id="RU363054"/>
    </source>
</evidence>
<feature type="transmembrane region" description="Helical" evidence="9">
    <location>
        <begin position="20"/>
        <end position="45"/>
    </location>
</feature>
<feature type="transmembrane region" description="Helical" evidence="9">
    <location>
        <begin position="267"/>
        <end position="289"/>
    </location>
</feature>
<dbReference type="GO" id="GO:0006817">
    <property type="term" value="P:phosphate ion transport"/>
    <property type="evidence" value="ECO:0007669"/>
    <property type="project" value="UniProtKB-KW"/>
</dbReference>
<evidence type="ECO:0000313" key="12">
    <source>
        <dbReference type="EMBL" id="PWK53883.1"/>
    </source>
</evidence>
<keyword evidence="6 9" id="KW-0812">Transmembrane</keyword>
<dbReference type="Pfam" id="PF00528">
    <property type="entry name" value="BPD_transp_1"/>
    <property type="match status" value="1"/>
</dbReference>
<dbReference type="InterPro" id="IPR000515">
    <property type="entry name" value="MetI-like"/>
</dbReference>
<dbReference type="GO" id="GO:0005315">
    <property type="term" value="F:phosphate transmembrane transporter activity"/>
    <property type="evidence" value="ECO:0007669"/>
    <property type="project" value="InterPro"/>
</dbReference>
<evidence type="ECO:0000256" key="7">
    <source>
        <dbReference type="ARBA" id="ARBA00022989"/>
    </source>
</evidence>
<keyword evidence="8 9" id="KW-0472">Membrane</keyword>
<dbReference type="RefSeq" id="WP_109761954.1">
    <property type="nucleotide sequence ID" value="NZ_QGGU01000002.1"/>
</dbReference>
<organism evidence="12 13">
    <name type="scientific">Pleionea mediterranea</name>
    <dbReference type="NCBI Taxonomy" id="523701"/>
    <lineage>
        <taxon>Bacteria</taxon>
        <taxon>Pseudomonadati</taxon>
        <taxon>Pseudomonadota</taxon>
        <taxon>Gammaproteobacteria</taxon>
        <taxon>Oceanospirillales</taxon>
        <taxon>Pleioneaceae</taxon>
        <taxon>Pleionea</taxon>
    </lineage>
</organism>
<comment type="subcellular location">
    <subcellularLocation>
        <location evidence="10">Cell inner membrane</location>
        <topology evidence="10">Multi-pass membrane protein</topology>
    </subcellularLocation>
    <subcellularLocation>
        <location evidence="1 9">Cell membrane</location>
        <topology evidence="1 9">Multi-pass membrane protein</topology>
    </subcellularLocation>
</comment>
<feature type="transmembrane region" description="Helical" evidence="9">
    <location>
        <begin position="77"/>
        <end position="106"/>
    </location>
</feature>
<reference evidence="12 13" key="1">
    <citation type="submission" date="2018-05" db="EMBL/GenBank/DDBJ databases">
        <title>Genomic Encyclopedia of Type Strains, Phase IV (KMG-IV): sequencing the most valuable type-strain genomes for metagenomic binning, comparative biology and taxonomic classification.</title>
        <authorList>
            <person name="Goeker M."/>
        </authorList>
    </citation>
    <scope>NUCLEOTIDE SEQUENCE [LARGE SCALE GENOMIC DNA]</scope>
    <source>
        <strain evidence="12 13">DSM 25350</strain>
    </source>
</reference>
<feature type="transmembrane region" description="Helical" evidence="9">
    <location>
        <begin position="208"/>
        <end position="235"/>
    </location>
</feature>
<dbReference type="EMBL" id="QGGU01000002">
    <property type="protein sequence ID" value="PWK53883.1"/>
    <property type="molecule type" value="Genomic_DNA"/>
</dbReference>
<evidence type="ECO:0000259" key="11">
    <source>
        <dbReference type="PROSITE" id="PS50928"/>
    </source>
</evidence>
<evidence type="ECO:0000256" key="2">
    <source>
        <dbReference type="ARBA" id="ARBA00007069"/>
    </source>
</evidence>
<feature type="domain" description="ABC transmembrane type-1" evidence="11">
    <location>
        <begin position="78"/>
        <end position="285"/>
    </location>
</feature>